<reference evidence="11 12" key="1">
    <citation type="journal article" date="2015" name="Int. J. Syst. Evol. Microbiol.">
        <title>Amycolatopsis rhabdoformis sp. nov., an actinomycete isolated from a tropical forest soil.</title>
        <authorList>
            <person name="Souza W.R."/>
            <person name="Silva R.E."/>
            <person name="Goodfellow M."/>
            <person name="Busarakam K."/>
            <person name="Figueiro F.S."/>
            <person name="Ferreira D."/>
            <person name="Rodrigues-Filho E."/>
            <person name="Moraes L.A.B."/>
            <person name="Zucchi T.D."/>
        </authorList>
    </citation>
    <scope>NUCLEOTIDE SEQUENCE [LARGE SCALE GENOMIC DNA]</scope>
    <source>
        <strain evidence="11 12">NCIMB 14900</strain>
    </source>
</reference>
<evidence type="ECO:0000256" key="9">
    <source>
        <dbReference type="SAM" id="MobiDB-lite"/>
    </source>
</evidence>
<keyword evidence="8" id="KW-0472">Membrane</keyword>
<dbReference type="InterPro" id="IPR017871">
    <property type="entry name" value="ABC_transporter-like_CS"/>
</dbReference>
<dbReference type="PANTHER" id="PTHR43790:SF3">
    <property type="entry name" value="D-ALLOSE IMPORT ATP-BINDING PROTEIN ALSA-RELATED"/>
    <property type="match status" value="1"/>
</dbReference>
<keyword evidence="12" id="KW-1185">Reference proteome</keyword>
<dbReference type="InterPro" id="IPR003439">
    <property type="entry name" value="ABC_transporter-like_ATP-bd"/>
</dbReference>
<keyword evidence="1" id="KW-0813">Transport</keyword>
<evidence type="ECO:0000256" key="3">
    <source>
        <dbReference type="ARBA" id="ARBA00022597"/>
    </source>
</evidence>
<dbReference type="GO" id="GO:0005524">
    <property type="term" value="F:ATP binding"/>
    <property type="evidence" value="ECO:0007669"/>
    <property type="project" value="UniProtKB-KW"/>
</dbReference>
<dbReference type="PROSITE" id="PS50893">
    <property type="entry name" value="ABC_TRANSPORTER_2"/>
    <property type="match status" value="2"/>
</dbReference>
<proteinExistence type="predicted"/>
<evidence type="ECO:0000313" key="12">
    <source>
        <dbReference type="Proteomes" id="UP001330812"/>
    </source>
</evidence>
<sequence>MVDSTVAESALEFRAVSKHFGGVAALSDVDLHLRAGEVHGLLGQNGSGKSTLIKILAGYHVPDRGSLSIFGDDVALPMLRPQDHGVAVIHQDLGLVESMTVLENVGISDAYGRRALAAVHWGKFRREVRDLLRRLDCPVSPDALVRDLRGSDRSMVAIARSLRVLERRGERHVFVLDEPTAYLGVTESDRLMRLMRRVADEGSAVLFVSHKLGEVLSVTDRCTILRDGEVVTTVDTAGSTARGLVSLQLGRELGDFYPPPAAAPRPKVALGVEDLSAGVLRTLSCEVREGEILGLTGLVGMGQDEALRALAGAGTRTTGRVVRHGVPVEPGIRAAVDAGLAMVPEDRKGDGLWLEASARENFMLPASATGGALRRLRRKTERTRTTEALTRVSVRPLAPERPVGLLSGGNQQKVLLAKWLSTEPGVLLLHEPTQGVDAAARREILELVNAAAEAGTAVVVASTDYEQLAHLCHRVLVLRDGVVVEELTQPLTDTDLLLACQGGTSSSAGSSAAGSSAAVPSTAVQST</sequence>
<keyword evidence="2" id="KW-1003">Cell membrane</keyword>
<evidence type="ECO:0000256" key="5">
    <source>
        <dbReference type="ARBA" id="ARBA00022741"/>
    </source>
</evidence>
<protein>
    <submittedName>
        <fullName evidence="11">Sugar ABC transporter ATP-binding protein</fullName>
    </submittedName>
</protein>
<dbReference type="CDD" id="cd03216">
    <property type="entry name" value="ABC_Carb_Monos_I"/>
    <property type="match status" value="1"/>
</dbReference>
<keyword evidence="3" id="KW-0762">Sugar transport</keyword>
<evidence type="ECO:0000256" key="7">
    <source>
        <dbReference type="ARBA" id="ARBA00022967"/>
    </source>
</evidence>
<dbReference type="RefSeq" id="WP_326837570.1">
    <property type="nucleotide sequence ID" value="NZ_CP142149.1"/>
</dbReference>
<gene>
    <name evidence="11" type="ORF">VSH64_22220</name>
</gene>
<evidence type="ECO:0000313" key="11">
    <source>
        <dbReference type="EMBL" id="WSE34762.1"/>
    </source>
</evidence>
<keyword evidence="7" id="KW-1278">Translocase</keyword>
<keyword evidence="4" id="KW-0677">Repeat</keyword>
<feature type="domain" description="ABC transporter" evidence="10">
    <location>
        <begin position="263"/>
        <end position="505"/>
    </location>
</feature>
<evidence type="ECO:0000256" key="4">
    <source>
        <dbReference type="ARBA" id="ARBA00022737"/>
    </source>
</evidence>
<name>A0ABZ1IKI7_9PSEU</name>
<dbReference type="InterPro" id="IPR027417">
    <property type="entry name" value="P-loop_NTPase"/>
</dbReference>
<dbReference type="Pfam" id="PF00005">
    <property type="entry name" value="ABC_tran"/>
    <property type="match status" value="2"/>
</dbReference>
<feature type="domain" description="ABC transporter" evidence="10">
    <location>
        <begin position="11"/>
        <end position="252"/>
    </location>
</feature>
<evidence type="ECO:0000256" key="2">
    <source>
        <dbReference type="ARBA" id="ARBA00022475"/>
    </source>
</evidence>
<organism evidence="11 12">
    <name type="scientific">Amycolatopsis rhabdoformis</name>
    <dbReference type="NCBI Taxonomy" id="1448059"/>
    <lineage>
        <taxon>Bacteria</taxon>
        <taxon>Bacillati</taxon>
        <taxon>Actinomycetota</taxon>
        <taxon>Actinomycetes</taxon>
        <taxon>Pseudonocardiales</taxon>
        <taxon>Pseudonocardiaceae</taxon>
        <taxon>Amycolatopsis</taxon>
    </lineage>
</organism>
<dbReference type="PROSITE" id="PS00211">
    <property type="entry name" value="ABC_TRANSPORTER_1"/>
    <property type="match status" value="1"/>
</dbReference>
<feature type="region of interest" description="Disordered" evidence="9">
    <location>
        <begin position="506"/>
        <end position="527"/>
    </location>
</feature>
<evidence type="ECO:0000256" key="1">
    <source>
        <dbReference type="ARBA" id="ARBA00022448"/>
    </source>
</evidence>
<dbReference type="InterPro" id="IPR050107">
    <property type="entry name" value="ABC_carbohydrate_import_ATPase"/>
</dbReference>
<accession>A0ABZ1IKI7</accession>
<dbReference type="Proteomes" id="UP001330812">
    <property type="component" value="Chromosome"/>
</dbReference>
<keyword evidence="6 11" id="KW-0067">ATP-binding</keyword>
<evidence type="ECO:0000259" key="10">
    <source>
        <dbReference type="PROSITE" id="PS50893"/>
    </source>
</evidence>
<dbReference type="PANTHER" id="PTHR43790">
    <property type="entry name" value="CARBOHYDRATE TRANSPORT ATP-BINDING PROTEIN MG119-RELATED"/>
    <property type="match status" value="1"/>
</dbReference>
<keyword evidence="5" id="KW-0547">Nucleotide-binding</keyword>
<dbReference type="CDD" id="cd03215">
    <property type="entry name" value="ABC_Carb_Monos_II"/>
    <property type="match status" value="1"/>
</dbReference>
<dbReference type="EMBL" id="CP142149">
    <property type="protein sequence ID" value="WSE34762.1"/>
    <property type="molecule type" value="Genomic_DNA"/>
</dbReference>
<dbReference type="SUPFAM" id="SSF52540">
    <property type="entry name" value="P-loop containing nucleoside triphosphate hydrolases"/>
    <property type="match status" value="2"/>
</dbReference>
<evidence type="ECO:0000256" key="8">
    <source>
        <dbReference type="ARBA" id="ARBA00023136"/>
    </source>
</evidence>
<dbReference type="SMART" id="SM00382">
    <property type="entry name" value="AAA"/>
    <property type="match status" value="2"/>
</dbReference>
<dbReference type="InterPro" id="IPR003593">
    <property type="entry name" value="AAA+_ATPase"/>
</dbReference>
<evidence type="ECO:0000256" key="6">
    <source>
        <dbReference type="ARBA" id="ARBA00022840"/>
    </source>
</evidence>
<dbReference type="Gene3D" id="3.40.50.300">
    <property type="entry name" value="P-loop containing nucleotide triphosphate hydrolases"/>
    <property type="match status" value="2"/>
</dbReference>